<dbReference type="SMART" id="SM00091">
    <property type="entry name" value="PAS"/>
    <property type="match status" value="1"/>
</dbReference>
<dbReference type="SMART" id="SM00448">
    <property type="entry name" value="REC"/>
    <property type="match status" value="1"/>
</dbReference>
<evidence type="ECO:0000313" key="11">
    <source>
        <dbReference type="EMBL" id="SDB45120.1"/>
    </source>
</evidence>
<dbReference type="GO" id="GO:0006355">
    <property type="term" value="P:regulation of DNA-templated transcription"/>
    <property type="evidence" value="ECO:0007669"/>
    <property type="project" value="InterPro"/>
</dbReference>
<dbReference type="Gene3D" id="3.30.450.20">
    <property type="entry name" value="PAS domain"/>
    <property type="match status" value="1"/>
</dbReference>
<evidence type="ECO:0000256" key="6">
    <source>
        <dbReference type="PROSITE-ProRule" id="PRU00169"/>
    </source>
</evidence>
<dbReference type="Gene3D" id="1.10.287.130">
    <property type="match status" value="1"/>
</dbReference>
<dbReference type="CDD" id="cd17534">
    <property type="entry name" value="REC_DC-like"/>
    <property type="match status" value="1"/>
</dbReference>
<evidence type="ECO:0000256" key="5">
    <source>
        <dbReference type="ARBA" id="ARBA00022777"/>
    </source>
</evidence>
<dbReference type="Pfam" id="PF00072">
    <property type="entry name" value="Response_reg"/>
    <property type="match status" value="1"/>
</dbReference>
<dbReference type="InterPro" id="IPR036097">
    <property type="entry name" value="HisK_dim/P_sf"/>
</dbReference>
<evidence type="ECO:0000259" key="8">
    <source>
        <dbReference type="PROSITE" id="PS50110"/>
    </source>
</evidence>
<sequence>MCGNDDSSRHTNFNKQKQMNGMKIKKRVLIVEDDALLAMGVEDMVTRFGYHALSPVATGAEAVATAQAMRPDLVLMDINLADQMTGINAAERIQTFADIPIIYLSGHSGDPMLEQAKLTRPYGYLVKPVTEVELKACLEMALYRHSMDKKLHQSEERYRSIVENINDALIIHDFENKILDTNENACLMLGYGRKELVGSNLELFLRPDNVSHYHEQMAALRDSSGIVFETECAHRDGTVLALEVSAKIVSDELGGFVQCFGRDISERRKHQEEIKQKNRELQEIIAAKDKFFSIISHDLKSPLSGFMILTRMLSEEFSTLPLKDLREMARQLAHSTENIVSLLENLLEWSLHQQGVMAYEPVSLPLTDLVQRNIDLFQTLARDKKITLASNVPTRLKIQADKLMLDTIIRNLLSNAIKFSMSGGKGNISAVCKNGQVTLAVQDNGMGICSEAVKELFVMNQKSSRLGTDGELGTGLGLLLCKEFAQQHGGKIWVESALGIGSTFFVSLPVDPCPVAE</sequence>
<dbReference type="EMBL" id="FMXO01000012">
    <property type="protein sequence ID" value="SDB45120.1"/>
    <property type="molecule type" value="Genomic_DNA"/>
</dbReference>
<dbReference type="FunFam" id="3.30.565.10:FF:000006">
    <property type="entry name" value="Sensor histidine kinase WalK"/>
    <property type="match status" value="1"/>
</dbReference>
<dbReference type="InterPro" id="IPR005467">
    <property type="entry name" value="His_kinase_dom"/>
</dbReference>
<dbReference type="PANTHER" id="PTHR43047">
    <property type="entry name" value="TWO-COMPONENT HISTIDINE PROTEIN KINASE"/>
    <property type="match status" value="1"/>
</dbReference>
<dbReference type="PROSITE" id="PS50109">
    <property type="entry name" value="HIS_KIN"/>
    <property type="match status" value="1"/>
</dbReference>
<organism evidence="11 12">
    <name type="scientific">Desulfonatronum thiosulfatophilum</name>
    <dbReference type="NCBI Taxonomy" id="617002"/>
    <lineage>
        <taxon>Bacteria</taxon>
        <taxon>Pseudomonadati</taxon>
        <taxon>Thermodesulfobacteriota</taxon>
        <taxon>Desulfovibrionia</taxon>
        <taxon>Desulfovibrionales</taxon>
        <taxon>Desulfonatronaceae</taxon>
        <taxon>Desulfonatronum</taxon>
    </lineage>
</organism>
<proteinExistence type="predicted"/>
<dbReference type="SMART" id="SM00388">
    <property type="entry name" value="HisKA"/>
    <property type="match status" value="1"/>
</dbReference>
<dbReference type="SUPFAM" id="SSF52172">
    <property type="entry name" value="CheY-like"/>
    <property type="match status" value="1"/>
</dbReference>
<keyword evidence="3 6" id="KW-0597">Phosphoprotein</keyword>
<dbReference type="Proteomes" id="UP000198771">
    <property type="component" value="Unassembled WGS sequence"/>
</dbReference>
<dbReference type="SUPFAM" id="SSF55785">
    <property type="entry name" value="PYP-like sensor domain (PAS domain)"/>
    <property type="match status" value="1"/>
</dbReference>
<feature type="modified residue" description="4-aspartylphosphate" evidence="6">
    <location>
        <position position="77"/>
    </location>
</feature>
<dbReference type="InterPro" id="IPR036890">
    <property type="entry name" value="HATPase_C_sf"/>
</dbReference>
<feature type="domain" description="Histidine kinase" evidence="7">
    <location>
        <begin position="294"/>
        <end position="512"/>
    </location>
</feature>
<dbReference type="SUPFAM" id="SSF47384">
    <property type="entry name" value="Homodimeric domain of signal transducing histidine kinase"/>
    <property type="match status" value="1"/>
</dbReference>
<dbReference type="InterPro" id="IPR003594">
    <property type="entry name" value="HATPase_dom"/>
</dbReference>
<comment type="catalytic activity">
    <reaction evidence="1">
        <text>ATP + protein L-histidine = ADP + protein N-phospho-L-histidine.</text>
        <dbReference type="EC" id="2.7.13.3"/>
    </reaction>
</comment>
<evidence type="ECO:0000256" key="3">
    <source>
        <dbReference type="ARBA" id="ARBA00022553"/>
    </source>
</evidence>
<dbReference type="PROSITE" id="PS50112">
    <property type="entry name" value="PAS"/>
    <property type="match status" value="1"/>
</dbReference>
<dbReference type="GO" id="GO:0005886">
    <property type="term" value="C:plasma membrane"/>
    <property type="evidence" value="ECO:0007669"/>
    <property type="project" value="TreeGrafter"/>
</dbReference>
<dbReference type="InterPro" id="IPR001789">
    <property type="entry name" value="Sig_transdc_resp-reg_receiver"/>
</dbReference>
<dbReference type="PRINTS" id="PR00344">
    <property type="entry name" value="BCTRLSENSOR"/>
</dbReference>
<evidence type="ECO:0000259" key="7">
    <source>
        <dbReference type="PROSITE" id="PS50109"/>
    </source>
</evidence>
<dbReference type="InterPro" id="IPR000014">
    <property type="entry name" value="PAS"/>
</dbReference>
<dbReference type="Pfam" id="PF00989">
    <property type="entry name" value="PAS"/>
    <property type="match status" value="1"/>
</dbReference>
<dbReference type="Pfam" id="PF02518">
    <property type="entry name" value="HATPase_c"/>
    <property type="match status" value="1"/>
</dbReference>
<dbReference type="InterPro" id="IPR035965">
    <property type="entry name" value="PAS-like_dom_sf"/>
</dbReference>
<dbReference type="InterPro" id="IPR000700">
    <property type="entry name" value="PAS-assoc_C"/>
</dbReference>
<evidence type="ECO:0000256" key="2">
    <source>
        <dbReference type="ARBA" id="ARBA00012438"/>
    </source>
</evidence>
<dbReference type="AlphaFoldDB" id="A0A1G6DJ00"/>
<dbReference type="CDD" id="cd00075">
    <property type="entry name" value="HATPase"/>
    <property type="match status" value="1"/>
</dbReference>
<keyword evidence="12" id="KW-1185">Reference proteome</keyword>
<dbReference type="PROSITE" id="PS50113">
    <property type="entry name" value="PAC"/>
    <property type="match status" value="1"/>
</dbReference>
<dbReference type="Gene3D" id="3.30.565.10">
    <property type="entry name" value="Histidine kinase-like ATPase, C-terminal domain"/>
    <property type="match status" value="1"/>
</dbReference>
<evidence type="ECO:0000259" key="9">
    <source>
        <dbReference type="PROSITE" id="PS50112"/>
    </source>
</evidence>
<evidence type="ECO:0000256" key="4">
    <source>
        <dbReference type="ARBA" id="ARBA00022679"/>
    </source>
</evidence>
<gene>
    <name evidence="11" type="ORF">SAMN05660653_02187</name>
</gene>
<evidence type="ECO:0000259" key="10">
    <source>
        <dbReference type="PROSITE" id="PS50113"/>
    </source>
</evidence>
<keyword evidence="5" id="KW-0418">Kinase</keyword>
<dbReference type="Gene3D" id="3.40.50.2300">
    <property type="match status" value="1"/>
</dbReference>
<evidence type="ECO:0000313" key="12">
    <source>
        <dbReference type="Proteomes" id="UP000198771"/>
    </source>
</evidence>
<protein>
    <recommendedName>
        <fullName evidence="2">histidine kinase</fullName>
        <ecNumber evidence="2">2.7.13.3</ecNumber>
    </recommendedName>
</protein>
<dbReference type="InterPro" id="IPR004358">
    <property type="entry name" value="Sig_transdc_His_kin-like_C"/>
</dbReference>
<dbReference type="InterPro" id="IPR013767">
    <property type="entry name" value="PAS_fold"/>
</dbReference>
<dbReference type="PROSITE" id="PS50110">
    <property type="entry name" value="RESPONSE_REGULATORY"/>
    <property type="match status" value="1"/>
</dbReference>
<dbReference type="InterPro" id="IPR011006">
    <property type="entry name" value="CheY-like_superfamily"/>
</dbReference>
<dbReference type="InterPro" id="IPR003661">
    <property type="entry name" value="HisK_dim/P_dom"/>
</dbReference>
<dbReference type="STRING" id="617002.SAMN05660653_02187"/>
<accession>A0A1G6DJ00</accession>
<dbReference type="GO" id="GO:0000155">
    <property type="term" value="F:phosphorelay sensor kinase activity"/>
    <property type="evidence" value="ECO:0007669"/>
    <property type="project" value="InterPro"/>
</dbReference>
<evidence type="ECO:0000256" key="1">
    <source>
        <dbReference type="ARBA" id="ARBA00000085"/>
    </source>
</evidence>
<dbReference type="NCBIfam" id="TIGR00229">
    <property type="entry name" value="sensory_box"/>
    <property type="match status" value="1"/>
</dbReference>
<dbReference type="CDD" id="cd00130">
    <property type="entry name" value="PAS"/>
    <property type="match status" value="1"/>
</dbReference>
<dbReference type="CDD" id="cd00082">
    <property type="entry name" value="HisKA"/>
    <property type="match status" value="1"/>
</dbReference>
<reference evidence="11 12" key="1">
    <citation type="submission" date="2016-10" db="EMBL/GenBank/DDBJ databases">
        <authorList>
            <person name="de Groot N.N."/>
        </authorList>
    </citation>
    <scope>NUCLEOTIDE SEQUENCE [LARGE SCALE GENOMIC DNA]</scope>
    <source>
        <strain evidence="11 12">ASO4-2</strain>
    </source>
</reference>
<name>A0A1G6DJ00_9BACT</name>
<dbReference type="SMART" id="SM00387">
    <property type="entry name" value="HATPase_c"/>
    <property type="match status" value="1"/>
</dbReference>
<dbReference type="GO" id="GO:0009927">
    <property type="term" value="F:histidine phosphotransfer kinase activity"/>
    <property type="evidence" value="ECO:0007669"/>
    <property type="project" value="TreeGrafter"/>
</dbReference>
<dbReference type="EC" id="2.7.13.3" evidence="2"/>
<keyword evidence="4" id="KW-0808">Transferase</keyword>
<feature type="domain" description="Response regulatory" evidence="8">
    <location>
        <begin position="27"/>
        <end position="142"/>
    </location>
</feature>
<feature type="domain" description="PAC" evidence="10">
    <location>
        <begin position="226"/>
        <end position="276"/>
    </location>
</feature>
<dbReference type="SUPFAM" id="SSF55874">
    <property type="entry name" value="ATPase domain of HSP90 chaperone/DNA topoisomerase II/histidine kinase"/>
    <property type="match status" value="1"/>
</dbReference>
<feature type="domain" description="PAS" evidence="9">
    <location>
        <begin position="154"/>
        <end position="224"/>
    </location>
</feature>
<dbReference type="Pfam" id="PF00512">
    <property type="entry name" value="HisKA"/>
    <property type="match status" value="1"/>
</dbReference>